<reference evidence="2" key="1">
    <citation type="submission" date="2019-12" db="EMBL/GenBank/DDBJ databases">
        <title>Genome sequencing and annotation of Brassica cretica.</title>
        <authorList>
            <person name="Studholme D.J."/>
            <person name="Sarris P.F."/>
        </authorList>
    </citation>
    <scope>NUCLEOTIDE SEQUENCE</scope>
    <source>
        <strain evidence="2">PFS-102/07</strain>
        <tissue evidence="2">Leaf</tissue>
    </source>
</reference>
<evidence type="ECO:0000313" key="2">
    <source>
        <dbReference type="EMBL" id="KAF2548331.1"/>
    </source>
</evidence>
<evidence type="ECO:0000256" key="1">
    <source>
        <dbReference type="SAM" id="MobiDB-lite"/>
    </source>
</evidence>
<protein>
    <submittedName>
        <fullName evidence="2">Uncharacterized protein</fullName>
    </submittedName>
</protein>
<gene>
    <name evidence="2" type="ORF">F2Q70_00020695</name>
</gene>
<feature type="region of interest" description="Disordered" evidence="1">
    <location>
        <begin position="28"/>
        <end position="71"/>
    </location>
</feature>
<name>A0A8S9GPD8_BRACR</name>
<accession>A0A8S9GPD8</accession>
<sequence>MGFVGKGGKEPMVYVSREGCVCRLSDFSKGRQGGYEVGSVEKGGSDTRKKTEKNRERKGKTNGDGLRSVRRTDRILSPTTLKLSGGLTDRLRCVGFWFEDETGICSTTEEQRWSAIGTVLRYRMYNPEEGSVRFMMDRNVGGK</sequence>
<proteinExistence type="predicted"/>
<organism evidence="2">
    <name type="scientific">Brassica cretica</name>
    <name type="common">Mustard</name>
    <dbReference type="NCBI Taxonomy" id="69181"/>
    <lineage>
        <taxon>Eukaryota</taxon>
        <taxon>Viridiplantae</taxon>
        <taxon>Streptophyta</taxon>
        <taxon>Embryophyta</taxon>
        <taxon>Tracheophyta</taxon>
        <taxon>Spermatophyta</taxon>
        <taxon>Magnoliopsida</taxon>
        <taxon>eudicotyledons</taxon>
        <taxon>Gunneridae</taxon>
        <taxon>Pentapetalae</taxon>
        <taxon>rosids</taxon>
        <taxon>malvids</taxon>
        <taxon>Brassicales</taxon>
        <taxon>Brassicaceae</taxon>
        <taxon>Brassiceae</taxon>
        <taxon>Brassica</taxon>
    </lineage>
</organism>
<feature type="compositionally biased region" description="Basic and acidic residues" evidence="1">
    <location>
        <begin position="43"/>
        <end position="61"/>
    </location>
</feature>
<comment type="caution">
    <text evidence="2">The sequence shown here is derived from an EMBL/GenBank/DDBJ whole genome shotgun (WGS) entry which is preliminary data.</text>
</comment>
<dbReference type="EMBL" id="QGKY02001925">
    <property type="protein sequence ID" value="KAF2548331.1"/>
    <property type="molecule type" value="Genomic_DNA"/>
</dbReference>
<dbReference type="AlphaFoldDB" id="A0A8S9GPD8"/>